<dbReference type="GO" id="GO:0051082">
    <property type="term" value="F:unfolded protein binding"/>
    <property type="evidence" value="ECO:0007669"/>
    <property type="project" value="InterPro"/>
</dbReference>
<proteinExistence type="predicted"/>
<dbReference type="Proteomes" id="UP000556026">
    <property type="component" value="Unassembled WGS sequence"/>
</dbReference>
<evidence type="ECO:0000256" key="1">
    <source>
        <dbReference type="ARBA" id="ARBA00023063"/>
    </source>
</evidence>
<accession>A0A6V8MEC5</accession>
<dbReference type="GO" id="GO:0051131">
    <property type="term" value="P:chaperone-mediated protein complex assembly"/>
    <property type="evidence" value="ECO:0007669"/>
    <property type="project" value="InterPro"/>
</dbReference>
<keyword evidence="1" id="KW-0534">Nitrate assimilation</keyword>
<dbReference type="Gene3D" id="1.10.3480.10">
    <property type="entry name" value="TorD-like"/>
    <property type="match status" value="1"/>
</dbReference>
<gene>
    <name evidence="2" type="ORF">GMST_06320</name>
</gene>
<evidence type="ECO:0000313" key="3">
    <source>
        <dbReference type="Proteomes" id="UP000556026"/>
    </source>
</evidence>
<dbReference type="RefSeq" id="WP_183353150.1">
    <property type="nucleotide sequence ID" value="NZ_BLXX01000001.1"/>
</dbReference>
<dbReference type="SUPFAM" id="SSF89155">
    <property type="entry name" value="TorD-like"/>
    <property type="match status" value="1"/>
</dbReference>
<organism evidence="2 3">
    <name type="scientific">Geomonas silvestris</name>
    <dbReference type="NCBI Taxonomy" id="2740184"/>
    <lineage>
        <taxon>Bacteria</taxon>
        <taxon>Pseudomonadati</taxon>
        <taxon>Thermodesulfobacteriota</taxon>
        <taxon>Desulfuromonadia</taxon>
        <taxon>Geobacterales</taxon>
        <taxon>Geobacteraceae</taxon>
        <taxon>Geomonas</taxon>
    </lineage>
</organism>
<dbReference type="EMBL" id="BLXX01000001">
    <property type="protein sequence ID" value="GFO58307.1"/>
    <property type="molecule type" value="Genomic_DNA"/>
</dbReference>
<name>A0A6V8MEC5_9BACT</name>
<protein>
    <recommendedName>
        <fullName evidence="4">Nitrate reductase molybdenum cofactor assembly chaperone</fullName>
    </recommendedName>
</protein>
<keyword evidence="3" id="KW-1185">Reference proteome</keyword>
<dbReference type="InterPro" id="IPR036411">
    <property type="entry name" value="TorD-like_sf"/>
</dbReference>
<dbReference type="PANTHER" id="PTHR43680:SF2">
    <property type="entry name" value="NITRATE REDUCTASE MOLYBDENUM COFACTOR ASSEMBLY CHAPERONE NARJ"/>
    <property type="match status" value="1"/>
</dbReference>
<evidence type="ECO:0008006" key="4">
    <source>
        <dbReference type="Google" id="ProtNLM"/>
    </source>
</evidence>
<dbReference type="PANTHER" id="PTHR43680">
    <property type="entry name" value="NITRATE REDUCTASE MOLYBDENUM COFACTOR ASSEMBLY CHAPERONE"/>
    <property type="match status" value="1"/>
</dbReference>
<dbReference type="AlphaFoldDB" id="A0A6V8MEC5"/>
<dbReference type="GO" id="GO:0042128">
    <property type="term" value="P:nitrate assimilation"/>
    <property type="evidence" value="ECO:0007669"/>
    <property type="project" value="UniProtKB-KW"/>
</dbReference>
<dbReference type="GO" id="GO:0016530">
    <property type="term" value="F:metallochaperone activity"/>
    <property type="evidence" value="ECO:0007669"/>
    <property type="project" value="TreeGrafter"/>
</dbReference>
<dbReference type="Pfam" id="PF02613">
    <property type="entry name" value="Nitrate_red_del"/>
    <property type="match status" value="1"/>
</dbReference>
<dbReference type="InterPro" id="IPR003765">
    <property type="entry name" value="NO3_reductase_chaperone_NarJ"/>
</dbReference>
<sequence length="181" mass="20240">MSIQESYQALARLLDYPKGKQELTESYRLVASFFSEYGMAPPAAPFGELLEEASLAELQEEYVAQFDFNPAQAPYLGHHLYGDNQKKGAYLIRVKQQYRSFDFAPPENELPDHLRVLLAFLGHLAGLGEDTLRRQFIAHEVQPGLDKLIEATGARGLSPWLTLVEAAGLLVSHDCREVSTC</sequence>
<reference evidence="3" key="1">
    <citation type="submission" date="2020-06" db="EMBL/GenBank/DDBJ databases">
        <title>Draft genomic sequence of Geomonas sp. Red330.</title>
        <authorList>
            <person name="Itoh H."/>
            <person name="Zhenxing X."/>
            <person name="Ushijima N."/>
            <person name="Masuda Y."/>
            <person name="Shiratori Y."/>
            <person name="Senoo K."/>
        </authorList>
    </citation>
    <scope>NUCLEOTIDE SEQUENCE [LARGE SCALE GENOMIC DNA]</scope>
    <source>
        <strain evidence="3">Red330</strain>
    </source>
</reference>
<dbReference type="NCBIfam" id="TIGR00684">
    <property type="entry name" value="narJ"/>
    <property type="match status" value="1"/>
</dbReference>
<evidence type="ECO:0000313" key="2">
    <source>
        <dbReference type="EMBL" id="GFO58307.1"/>
    </source>
</evidence>
<comment type="caution">
    <text evidence="2">The sequence shown here is derived from an EMBL/GenBank/DDBJ whole genome shotgun (WGS) entry which is preliminary data.</text>
</comment>
<dbReference type="InterPro" id="IPR020945">
    <property type="entry name" value="DMSO/NO3_reduct_chaperone"/>
</dbReference>